<keyword evidence="5 6" id="KW-0472">Membrane</keyword>
<dbReference type="GO" id="GO:0015501">
    <property type="term" value="F:glutamate:sodium symporter activity"/>
    <property type="evidence" value="ECO:0007669"/>
    <property type="project" value="TreeGrafter"/>
</dbReference>
<feature type="transmembrane region" description="Helical" evidence="6">
    <location>
        <begin position="186"/>
        <end position="209"/>
    </location>
</feature>
<dbReference type="PANTHER" id="PTHR11958:SF63">
    <property type="entry name" value="AMINO ACID TRANSPORTER"/>
    <property type="match status" value="1"/>
</dbReference>
<evidence type="ECO:0000313" key="8">
    <source>
        <dbReference type="EMBL" id="RYO92071.1"/>
    </source>
</evidence>
<dbReference type="Proteomes" id="UP000293360">
    <property type="component" value="Unassembled WGS sequence"/>
</dbReference>
<evidence type="ECO:0000313" key="9">
    <source>
        <dbReference type="Proteomes" id="UP000293360"/>
    </source>
</evidence>
<evidence type="ECO:0000256" key="6">
    <source>
        <dbReference type="RuleBase" id="RU361216"/>
    </source>
</evidence>
<dbReference type="InterPro" id="IPR036458">
    <property type="entry name" value="Na:dicarbo_symporter_sf"/>
</dbReference>
<dbReference type="Gene3D" id="1.10.3860.10">
    <property type="entry name" value="Sodium:dicarboxylate symporter"/>
    <property type="match status" value="1"/>
</dbReference>
<dbReference type="AlphaFoldDB" id="A0A4V1X9B9"/>
<feature type="transmembrane region" description="Helical" evidence="6">
    <location>
        <begin position="229"/>
        <end position="250"/>
    </location>
</feature>
<accession>A0A4V1X9B9</accession>
<sequence>MADDEKKTTVDLQPQGSASTVEDGDTEKRPWWHPIKEPGSAAQIVIAAIFAIAIGMAVVSTVEEVPQAAIDILGIPGNLWLRSLKAIVLPLICTAIIIAIQRLREMSGKGAKLAKWTIWWYIGTTLLAIVHSTILTGLVWSKQFQPVSEESLAISEEDQEMVEERQEYTISQIVVNLFESFISDNIVSSFADSSLLAVLVIATVVGFLLKKESSILRAVHEIEAMTTTVITFLIKCAPIGVFFLILPNLFKLDLATMGVNLGFLIAGALVGMMIHLWIVLPALYFIFVRENPYSMWIKCSPAWITAWGSASSAATLPVTIRTVRARGVCETVARFTCPLGCLINMDGTAIYFPVVVVFLAETQGMSLNPAQYVIVCLLSTLASIGTTPIPSSSLVLTVMIAQSVNVPVTGMYAVVVAIDWFLDRFRTAVNVSGDALAARILEKQSGIKDDDDYVPDDTLIEEVNHGENRV</sequence>
<dbReference type="Pfam" id="PF00375">
    <property type="entry name" value="SDF"/>
    <property type="match status" value="1"/>
</dbReference>
<dbReference type="EMBL" id="QJNU01000616">
    <property type="protein sequence ID" value="RYO92071.1"/>
    <property type="molecule type" value="Genomic_DNA"/>
</dbReference>
<gene>
    <name evidence="8" type="ORF">DL764_008193</name>
</gene>
<keyword evidence="6" id="KW-0769">Symport</keyword>
<dbReference type="GO" id="GO:0015175">
    <property type="term" value="F:neutral L-amino acid transmembrane transporter activity"/>
    <property type="evidence" value="ECO:0007669"/>
    <property type="project" value="TreeGrafter"/>
</dbReference>
<dbReference type="STRING" id="155417.A0A4V1X9B9"/>
<protein>
    <recommendedName>
        <fullName evidence="6">Amino acid transporter</fullName>
    </recommendedName>
</protein>
<name>A0A4V1X9B9_9PEZI</name>
<keyword evidence="3 6" id="KW-0812">Transmembrane</keyword>
<dbReference type="SUPFAM" id="SSF118215">
    <property type="entry name" value="Proton glutamate symport protein"/>
    <property type="match status" value="1"/>
</dbReference>
<feature type="compositionally biased region" description="Polar residues" evidence="7">
    <location>
        <begin position="10"/>
        <end position="20"/>
    </location>
</feature>
<dbReference type="PANTHER" id="PTHR11958">
    <property type="entry name" value="SODIUM/DICARBOXYLATE SYMPORTER-RELATED"/>
    <property type="match status" value="1"/>
</dbReference>
<feature type="transmembrane region" description="Helical" evidence="6">
    <location>
        <begin position="79"/>
        <end position="98"/>
    </location>
</feature>
<comment type="subcellular location">
    <subcellularLocation>
        <location evidence="1 6">Membrane</location>
        <topology evidence="1 6">Multi-pass membrane protein</topology>
    </subcellularLocation>
</comment>
<dbReference type="InterPro" id="IPR050746">
    <property type="entry name" value="DAACS"/>
</dbReference>
<dbReference type="OrthoDB" id="5877963at2759"/>
<feature type="transmembrane region" description="Helical" evidence="6">
    <location>
        <begin position="39"/>
        <end position="59"/>
    </location>
</feature>
<evidence type="ECO:0000256" key="5">
    <source>
        <dbReference type="ARBA" id="ARBA00023136"/>
    </source>
</evidence>
<dbReference type="GO" id="GO:0005313">
    <property type="term" value="F:L-glutamate transmembrane transporter activity"/>
    <property type="evidence" value="ECO:0007669"/>
    <property type="project" value="TreeGrafter"/>
</dbReference>
<feature type="transmembrane region" description="Helical" evidence="6">
    <location>
        <begin position="395"/>
        <end position="422"/>
    </location>
</feature>
<feature type="transmembrane region" description="Helical" evidence="6">
    <location>
        <begin position="262"/>
        <end position="288"/>
    </location>
</feature>
<feature type="transmembrane region" description="Helical" evidence="6">
    <location>
        <begin position="372"/>
        <end position="389"/>
    </location>
</feature>
<proteinExistence type="inferred from homology"/>
<dbReference type="InterPro" id="IPR001991">
    <property type="entry name" value="Na-dicarboxylate_symporter"/>
</dbReference>
<comment type="caution">
    <text evidence="8">The sequence shown here is derived from an EMBL/GenBank/DDBJ whole genome shotgun (WGS) entry which is preliminary data.</text>
</comment>
<evidence type="ECO:0000256" key="1">
    <source>
        <dbReference type="ARBA" id="ARBA00004141"/>
    </source>
</evidence>
<evidence type="ECO:0000256" key="4">
    <source>
        <dbReference type="ARBA" id="ARBA00022989"/>
    </source>
</evidence>
<keyword evidence="9" id="KW-1185">Reference proteome</keyword>
<reference evidence="8 9" key="1">
    <citation type="submission" date="2018-06" db="EMBL/GenBank/DDBJ databases">
        <title>Complete Genomes of Monosporascus.</title>
        <authorList>
            <person name="Robinson A.J."/>
            <person name="Natvig D.O."/>
        </authorList>
    </citation>
    <scope>NUCLEOTIDE SEQUENCE [LARGE SCALE GENOMIC DNA]</scope>
    <source>
        <strain evidence="8 9">CBS 110550</strain>
    </source>
</reference>
<evidence type="ECO:0000256" key="3">
    <source>
        <dbReference type="ARBA" id="ARBA00022692"/>
    </source>
</evidence>
<keyword evidence="2 6" id="KW-0813">Transport</keyword>
<comment type="similarity">
    <text evidence="6">Belongs to the dicarboxylate/amino acid:cation symporter (DAACS) (TC 2.A.23) family.</text>
</comment>
<organism evidence="8 9">
    <name type="scientific">Monosporascus ibericus</name>
    <dbReference type="NCBI Taxonomy" id="155417"/>
    <lineage>
        <taxon>Eukaryota</taxon>
        <taxon>Fungi</taxon>
        <taxon>Dikarya</taxon>
        <taxon>Ascomycota</taxon>
        <taxon>Pezizomycotina</taxon>
        <taxon>Sordariomycetes</taxon>
        <taxon>Xylariomycetidae</taxon>
        <taxon>Xylariales</taxon>
        <taxon>Xylariales incertae sedis</taxon>
        <taxon>Monosporascus</taxon>
    </lineage>
</organism>
<feature type="region of interest" description="Disordered" evidence="7">
    <location>
        <begin position="1"/>
        <end position="32"/>
    </location>
</feature>
<evidence type="ECO:0000256" key="2">
    <source>
        <dbReference type="ARBA" id="ARBA00022448"/>
    </source>
</evidence>
<evidence type="ECO:0000256" key="7">
    <source>
        <dbReference type="SAM" id="MobiDB-lite"/>
    </source>
</evidence>
<dbReference type="GO" id="GO:0005886">
    <property type="term" value="C:plasma membrane"/>
    <property type="evidence" value="ECO:0007669"/>
    <property type="project" value="TreeGrafter"/>
</dbReference>
<dbReference type="PRINTS" id="PR00173">
    <property type="entry name" value="EDTRNSPORT"/>
</dbReference>
<keyword evidence="4 6" id="KW-1133">Transmembrane helix</keyword>
<feature type="transmembrane region" description="Helical" evidence="6">
    <location>
        <begin position="118"/>
        <end position="140"/>
    </location>
</feature>